<keyword evidence="1" id="KW-1133">Transmembrane helix</keyword>
<sequence length="249" mass="28508">MTLSKESQTFLDNLRIYLFASSRKEAEVIEIMEELEDHLYEAEQDGKSVEHIIGKSPKAYMKEIEVEVEKDSRFWLIFVPLIMLNGFAYLIMNKAIADDRSYSLLALIGSPAVFVITILLLFSLYRFIAANKVSKKVTLFLYLLMGTVPTAMFIGILLTDLFIETPAITISPLMNTVVIIAACLIFIAAALYWKAWISVVVPAVLYIPQIILRYTNINEESKFFILMSIFIILSLSMTIWYFIQNKKED</sequence>
<dbReference type="InterPro" id="IPR012963">
    <property type="entry name" value="HAAS_TM"/>
</dbReference>
<reference evidence="3 4" key="1">
    <citation type="submission" date="2014-07" db="EMBL/GenBank/DDBJ databases">
        <title>Complete genome sequence of a moderately halophilic bacterium Terribacillus aidingensis MP602, isolated from Cryptomeria fortunei in Tianmu mountain in China.</title>
        <authorList>
            <person name="Wang Y."/>
            <person name="Lu P."/>
            <person name="Zhang L."/>
        </authorList>
    </citation>
    <scope>NUCLEOTIDE SEQUENCE [LARGE SCALE GENOMIC DNA]</scope>
    <source>
        <strain evidence="3 4">MP602</strain>
    </source>
</reference>
<dbReference type="PANTHER" id="PTHR41307:SF1">
    <property type="entry name" value="MEMBRANE PROTEIN"/>
    <property type="match status" value="1"/>
</dbReference>
<feature type="transmembrane region" description="Helical" evidence="1">
    <location>
        <begin position="104"/>
        <end position="128"/>
    </location>
</feature>
<dbReference type="PANTHER" id="PTHR41307">
    <property type="entry name" value="MEMBRANE PROTEIN-RELATED"/>
    <property type="match status" value="1"/>
</dbReference>
<feature type="transmembrane region" description="Helical" evidence="1">
    <location>
        <begin position="74"/>
        <end position="92"/>
    </location>
</feature>
<protein>
    <recommendedName>
        <fullName evidence="2">HAAS transmembrane region domain-containing protein</fullName>
    </recommendedName>
</protein>
<proteinExistence type="predicted"/>
<evidence type="ECO:0000259" key="2">
    <source>
        <dbReference type="Pfam" id="PF08006"/>
    </source>
</evidence>
<keyword evidence="1" id="KW-0472">Membrane</keyword>
<feature type="transmembrane region" description="Helical" evidence="1">
    <location>
        <begin position="170"/>
        <end position="189"/>
    </location>
</feature>
<dbReference type="AlphaFoldDB" id="A0A075LLV3"/>
<dbReference type="GeneID" id="34220028"/>
<feature type="transmembrane region" description="Helical" evidence="1">
    <location>
        <begin position="195"/>
        <end position="212"/>
    </location>
</feature>
<evidence type="ECO:0000256" key="1">
    <source>
        <dbReference type="SAM" id="Phobius"/>
    </source>
</evidence>
<accession>A0A075LLV3</accession>
<organism evidence="3 4">
    <name type="scientific">Terribacillus saccharophilus</name>
    <dbReference type="NCBI Taxonomy" id="361277"/>
    <lineage>
        <taxon>Bacteria</taxon>
        <taxon>Bacillati</taxon>
        <taxon>Bacillota</taxon>
        <taxon>Bacilli</taxon>
        <taxon>Bacillales</taxon>
        <taxon>Bacillaceae</taxon>
        <taxon>Terribacillus</taxon>
    </lineage>
</organism>
<dbReference type="HOGENOM" id="CLU_093391_0_0_9"/>
<dbReference type="Proteomes" id="UP000027980">
    <property type="component" value="Chromosome"/>
</dbReference>
<feature type="transmembrane region" description="Helical" evidence="1">
    <location>
        <begin position="140"/>
        <end position="163"/>
    </location>
</feature>
<gene>
    <name evidence="3" type="ORF">GZ22_12195</name>
</gene>
<evidence type="ECO:0000313" key="3">
    <source>
        <dbReference type="EMBL" id="AIF67329.1"/>
    </source>
</evidence>
<dbReference type="Gene3D" id="1.10.1900.10">
    <property type="entry name" value="c-terminal domain of poly(a) binding protein"/>
    <property type="match status" value="1"/>
</dbReference>
<dbReference type="KEGG" id="tap:GZ22_12195"/>
<keyword evidence="1" id="KW-0812">Transmembrane</keyword>
<dbReference type="Pfam" id="PF08006">
    <property type="entry name" value="HAAS_TM"/>
    <property type="match status" value="1"/>
</dbReference>
<dbReference type="OrthoDB" id="1750748at2"/>
<name>A0A075LLV3_9BACI</name>
<dbReference type="RefSeq" id="WP_051748234.1">
    <property type="nucleotide sequence ID" value="NZ_CP008876.1"/>
</dbReference>
<feature type="transmembrane region" description="Helical" evidence="1">
    <location>
        <begin position="224"/>
        <end position="243"/>
    </location>
</feature>
<feature type="domain" description="HAAS transmembrane region" evidence="2">
    <location>
        <begin position="89"/>
        <end position="202"/>
    </location>
</feature>
<dbReference type="SUPFAM" id="SSF158560">
    <property type="entry name" value="BH3980-like"/>
    <property type="match status" value="1"/>
</dbReference>
<evidence type="ECO:0000313" key="4">
    <source>
        <dbReference type="Proteomes" id="UP000027980"/>
    </source>
</evidence>
<dbReference type="EMBL" id="CP008876">
    <property type="protein sequence ID" value="AIF67329.1"/>
    <property type="molecule type" value="Genomic_DNA"/>
</dbReference>